<dbReference type="CDD" id="cd09726">
    <property type="entry name" value="RAMP_I_III"/>
    <property type="match status" value="2"/>
</dbReference>
<evidence type="ECO:0000256" key="1">
    <source>
        <dbReference type="ARBA" id="ARBA00023118"/>
    </source>
</evidence>
<dbReference type="EMBL" id="JABACJ020000046">
    <property type="protein sequence ID" value="MBU3878745.1"/>
    <property type="molecule type" value="Genomic_DNA"/>
</dbReference>
<dbReference type="Proteomes" id="UP000723714">
    <property type="component" value="Unassembled WGS sequence"/>
</dbReference>
<reference evidence="3 4" key="1">
    <citation type="submission" date="2021-06" db="EMBL/GenBank/DDBJ databases">
        <title>Faecalicatena sp. nov. isolated from porcine feces.</title>
        <authorList>
            <person name="Oh B.S."/>
            <person name="Lee J.H."/>
        </authorList>
    </citation>
    <scope>NUCLEOTIDE SEQUENCE [LARGE SCALE GENOMIC DNA]</scope>
    <source>
        <strain evidence="3 4">AGMB00832</strain>
    </source>
</reference>
<proteinExistence type="predicted"/>
<dbReference type="Pfam" id="PF03787">
    <property type="entry name" value="RAMPs"/>
    <property type="match status" value="2"/>
</dbReference>
<dbReference type="PANTHER" id="PTHR35579:SF6">
    <property type="entry name" value="DUF324 DOMAIN-CONTAINING PROTEIN"/>
    <property type="match status" value="1"/>
</dbReference>
<gene>
    <name evidence="3" type="ORF">HGO97_023395</name>
</gene>
<evidence type="ECO:0000313" key="3">
    <source>
        <dbReference type="EMBL" id="MBU3878745.1"/>
    </source>
</evidence>
<dbReference type="PANTHER" id="PTHR35579">
    <property type="entry name" value="CRISPR SYSTEM CMS ENDORIBONUCLEASE CSM3"/>
    <property type="match status" value="1"/>
</dbReference>
<protein>
    <recommendedName>
        <fullName evidence="2">CRISPR type III-associated protein domain-containing protein</fullName>
    </recommendedName>
</protein>
<evidence type="ECO:0000313" key="4">
    <source>
        <dbReference type="Proteomes" id="UP000723714"/>
    </source>
</evidence>
<organism evidence="3 4">
    <name type="scientific">Faecalicatena faecalis</name>
    <dbReference type="NCBI Taxonomy" id="2726362"/>
    <lineage>
        <taxon>Bacteria</taxon>
        <taxon>Bacillati</taxon>
        <taxon>Bacillota</taxon>
        <taxon>Clostridia</taxon>
        <taxon>Lachnospirales</taxon>
        <taxon>Lachnospiraceae</taxon>
        <taxon>Faecalicatena</taxon>
    </lineage>
</organism>
<dbReference type="InterPro" id="IPR052216">
    <property type="entry name" value="CRISPR_Csm3_endoribonuclease"/>
</dbReference>
<keyword evidence="4" id="KW-1185">Reference proteome</keyword>
<feature type="domain" description="CRISPR type III-associated protein" evidence="2">
    <location>
        <begin position="25"/>
        <end position="193"/>
    </location>
</feature>
<name>A0ABS6DAV4_9FIRM</name>
<comment type="caution">
    <text evidence="3">The sequence shown here is derived from an EMBL/GenBank/DDBJ whole genome shotgun (WGS) entry which is preliminary data.</text>
</comment>
<accession>A0ABS6DAV4</accession>
<sequence>MNRDTGKCNKICGRLCVELKGHLASPLSISSGEQERTDADVILDETGQPMIPGSSLAGALLAYSREFVPKEDLYQLFGAPRGGKPGSSSDRQSRLFCYDTVLKDGVAGIRDGVKLGENKTSVHKSKYEIQMIERDAKFRIRIELIQRQDCLTGKGTIQDAWNWDLRWIKRWIQGFNTGELRIGGKANRGFGRLHIESARFKQFHMEEREEYLKWLNWHWDDKNAFMQAESIDSADGIDSLVSLEHVLEVPLRIPYTLLVRSYSTAFTKADSLPDYGQLTVKDEGEQAVIPGTSLAGAFRSHIARIVKQIAHLENWEKAQQKLEEYFGTWVTGEKQEDQLRSSRIVFEEIKVDGGHGLPQTRNAIDRFTGGTVKGALFEETPWAGGTCTLRIRWKRDKKEDDIICGLLLWAVLDLLSGILPIGGETAIGRGVFCGQDEEAADILLDGEVMKEPKKEGCMQAAAAWCRGGENGTVSRSV</sequence>
<evidence type="ECO:0000259" key="2">
    <source>
        <dbReference type="Pfam" id="PF03787"/>
    </source>
</evidence>
<dbReference type="InterPro" id="IPR005537">
    <property type="entry name" value="RAMP_III_fam"/>
</dbReference>
<keyword evidence="1" id="KW-0051">Antiviral defense</keyword>
<dbReference type="RefSeq" id="WP_216245659.1">
    <property type="nucleotide sequence ID" value="NZ_JABACJ020000046.1"/>
</dbReference>
<feature type="domain" description="CRISPR type III-associated protein" evidence="2">
    <location>
        <begin position="280"/>
        <end position="432"/>
    </location>
</feature>